<dbReference type="EMBL" id="JAAXLJ010000006">
    <property type="protein sequence ID" value="NLR18326.1"/>
    <property type="molecule type" value="Genomic_DNA"/>
</dbReference>
<organism evidence="1 2">
    <name type="scientific">Secundilactobacillus angelensis</name>
    <dbReference type="NCBI Taxonomy" id="2722706"/>
    <lineage>
        <taxon>Bacteria</taxon>
        <taxon>Bacillati</taxon>
        <taxon>Bacillota</taxon>
        <taxon>Bacilli</taxon>
        <taxon>Lactobacillales</taxon>
        <taxon>Lactobacillaceae</taxon>
        <taxon>Secundilactobacillus</taxon>
    </lineage>
</organism>
<sequence>MCNTLKDTNIKDIEKILETIRNRRSQWRLSLRRKNLLGLAALGIDEDIAFDVIYQNLKYQDYVSGPEADNKGVPGNVWIFGLNISDVLCYLKFQDKPSGIVMWISLHPAEYPLTFPYK</sequence>
<evidence type="ECO:0008006" key="3">
    <source>
        <dbReference type="Google" id="ProtNLM"/>
    </source>
</evidence>
<dbReference type="Proteomes" id="UP000763447">
    <property type="component" value="Unassembled WGS sequence"/>
</dbReference>
<gene>
    <name evidence="1" type="ORF">HC026_05220</name>
</gene>
<comment type="caution">
    <text evidence="1">The sequence shown here is derived from an EMBL/GenBank/DDBJ whole genome shotgun (WGS) entry which is preliminary data.</text>
</comment>
<reference evidence="1 2" key="1">
    <citation type="submission" date="2020-04" db="EMBL/GenBank/DDBJ databases">
        <title>A novel species of genus Lactobacillus that was isolated from fermented food Zha-chili.</title>
        <authorList>
            <person name="Zhang Z."/>
        </authorList>
    </citation>
    <scope>NUCLEOTIDE SEQUENCE [LARGE SCALE GENOMIC DNA]</scope>
    <source>
        <strain evidence="2">HBUAS51383</strain>
    </source>
</reference>
<proteinExistence type="predicted"/>
<accession>A0ABX1KWL8</accession>
<evidence type="ECO:0000313" key="1">
    <source>
        <dbReference type="EMBL" id="NLR18326.1"/>
    </source>
</evidence>
<evidence type="ECO:0000313" key="2">
    <source>
        <dbReference type="Proteomes" id="UP000763447"/>
    </source>
</evidence>
<name>A0ABX1KWL8_9LACO</name>
<protein>
    <recommendedName>
        <fullName evidence="3">DUF4258 domain-containing protein</fullName>
    </recommendedName>
</protein>
<keyword evidence="2" id="KW-1185">Reference proteome</keyword>